<dbReference type="Proteomes" id="UP000443582">
    <property type="component" value="Unassembled WGS sequence"/>
</dbReference>
<dbReference type="Gene3D" id="2.60.40.4070">
    <property type="match status" value="1"/>
</dbReference>
<dbReference type="EMBL" id="QDKL01000001">
    <property type="protein sequence ID" value="RZF22630.1"/>
    <property type="molecule type" value="Genomic_DNA"/>
</dbReference>
<protein>
    <recommendedName>
        <fullName evidence="2 5">Basal-body rod modification protein FlgD</fullName>
    </recommendedName>
</protein>
<evidence type="ECO:0000256" key="4">
    <source>
        <dbReference type="ARBA" id="ARBA00024746"/>
    </source>
</evidence>
<evidence type="ECO:0000256" key="3">
    <source>
        <dbReference type="ARBA" id="ARBA00022795"/>
    </source>
</evidence>
<keyword evidence="9" id="KW-1185">Reference proteome</keyword>
<keyword evidence="3 5" id="KW-1005">Bacterial flagellum biogenesis</keyword>
<name>A0ABY0II57_9BACT</name>
<evidence type="ECO:0000259" key="7">
    <source>
        <dbReference type="Pfam" id="PF13860"/>
    </source>
</evidence>
<feature type="region of interest" description="Disordered" evidence="6">
    <location>
        <begin position="1"/>
        <end position="30"/>
    </location>
</feature>
<dbReference type="InterPro" id="IPR005648">
    <property type="entry name" value="FlgD"/>
</dbReference>
<comment type="caution">
    <text evidence="8">The sequence shown here is derived from an EMBL/GenBank/DDBJ whole genome shotgun (WGS) entry which is preliminary data.</text>
</comment>
<dbReference type="Pfam" id="PF13860">
    <property type="entry name" value="FlgD_ig"/>
    <property type="match status" value="1"/>
</dbReference>
<evidence type="ECO:0000256" key="5">
    <source>
        <dbReference type="RuleBase" id="RU362076"/>
    </source>
</evidence>
<proteinExistence type="inferred from homology"/>
<organism evidence="8 9">
    <name type="scientific">Halobacteriovorax vibrionivorans</name>
    <dbReference type="NCBI Taxonomy" id="2152716"/>
    <lineage>
        <taxon>Bacteria</taxon>
        <taxon>Pseudomonadati</taxon>
        <taxon>Bdellovibrionota</taxon>
        <taxon>Bacteriovoracia</taxon>
        <taxon>Bacteriovoracales</taxon>
        <taxon>Halobacteriovoraceae</taxon>
        <taxon>Halobacteriovorax</taxon>
    </lineage>
</organism>
<dbReference type="Pfam" id="PF03963">
    <property type="entry name" value="FlgD"/>
    <property type="match status" value="1"/>
</dbReference>
<dbReference type="RefSeq" id="WP_114705575.1">
    <property type="nucleotide sequence ID" value="NZ_QDKL01000001.1"/>
</dbReference>
<evidence type="ECO:0000256" key="1">
    <source>
        <dbReference type="ARBA" id="ARBA00010577"/>
    </source>
</evidence>
<evidence type="ECO:0000256" key="6">
    <source>
        <dbReference type="SAM" id="MobiDB-lite"/>
    </source>
</evidence>
<evidence type="ECO:0000313" key="9">
    <source>
        <dbReference type="Proteomes" id="UP000443582"/>
    </source>
</evidence>
<reference evidence="9" key="1">
    <citation type="journal article" date="2019" name="Int. J. Syst. Evol. Microbiol.">
        <title>Halobacteriovorax valvorus sp. nov., a novel prokaryotic predator isolated from coastal seawater of China.</title>
        <authorList>
            <person name="Chen M.-X."/>
        </authorList>
    </citation>
    <scope>NUCLEOTIDE SEQUENCE [LARGE SCALE GENOMIC DNA]</scope>
    <source>
        <strain evidence="9">BL9</strain>
    </source>
</reference>
<dbReference type="InterPro" id="IPR025965">
    <property type="entry name" value="FlgD/Vpr_Ig-like"/>
</dbReference>
<feature type="compositionally biased region" description="Polar residues" evidence="6">
    <location>
        <begin position="8"/>
        <end position="30"/>
    </location>
</feature>
<comment type="function">
    <text evidence="4 5">Required for flagellar hook formation. May act as a scaffolding protein.</text>
</comment>
<accession>A0ABY0II57</accession>
<feature type="domain" description="FlgD/Vpr Ig-like" evidence="7">
    <location>
        <begin position="149"/>
        <end position="208"/>
    </location>
</feature>
<comment type="similarity">
    <text evidence="1 5">Belongs to the FlgD family.</text>
</comment>
<evidence type="ECO:0000256" key="2">
    <source>
        <dbReference type="ARBA" id="ARBA00016013"/>
    </source>
</evidence>
<dbReference type="Gene3D" id="2.30.30.910">
    <property type="match status" value="1"/>
</dbReference>
<evidence type="ECO:0000313" key="8">
    <source>
        <dbReference type="EMBL" id="RZF22630.1"/>
    </source>
</evidence>
<sequence length="289" mass="32458">MPEIGKPQQRNSFSQVRMAPRQTSGNTNANANVGERLNRIAGNDVGEQKFVDAKEHNKMGQEGFLKLLSHQLTHQDPMKPMDQKQLSADLAQFSQLEQMTNMNQKLDNMGKNDPQELKFFGASFLGKEVLTRGSSVSYDGQSFSKDIPFFIDKEAKNVIVNIYDKNKQLIGKVEAENLGRGQHTLAWNGRQLDNTRAAKGDYRLEVWAFDKDMNKFKAETKSTGIVNGVDFENGETVFTLQNGNKVFLRDVDSFKLPNNGQLGKSATNSAALQKQMLKNYNNINESTNQ</sequence>
<gene>
    <name evidence="8" type="ORF">DAY19_02325</name>
</gene>